<gene>
    <name evidence="4" type="ORF">JK635_12625</name>
</gene>
<feature type="domain" description="Fumarase C C-terminal" evidence="3">
    <location>
        <begin position="407"/>
        <end position="457"/>
    </location>
</feature>
<dbReference type="PRINTS" id="PR00149">
    <property type="entry name" value="FUMRATELYASE"/>
</dbReference>
<dbReference type="NCBIfam" id="NF008909">
    <property type="entry name" value="PRK12273.1"/>
    <property type="match status" value="1"/>
</dbReference>
<reference evidence="4 5" key="1">
    <citation type="submission" date="2021-01" db="EMBL/GenBank/DDBJ databases">
        <title>Genome public.</title>
        <authorList>
            <person name="Liu C."/>
            <person name="Sun Q."/>
        </authorList>
    </citation>
    <scope>NUCLEOTIDE SEQUENCE [LARGE SCALE GENOMIC DNA]</scope>
    <source>
        <strain evidence="4 5">YIM B02564</strain>
    </source>
</reference>
<dbReference type="Proteomes" id="UP000623967">
    <property type="component" value="Unassembled WGS sequence"/>
</dbReference>
<dbReference type="Gene3D" id="1.10.40.30">
    <property type="entry name" value="Fumarase/aspartase (C-terminal domain)"/>
    <property type="match status" value="1"/>
</dbReference>
<dbReference type="PROSITE" id="PS00163">
    <property type="entry name" value="FUMARATE_LYASES"/>
    <property type="match status" value="1"/>
</dbReference>
<evidence type="ECO:0000313" key="5">
    <source>
        <dbReference type="Proteomes" id="UP000623967"/>
    </source>
</evidence>
<protein>
    <submittedName>
        <fullName evidence="4">Aspartate ammonia-lyase</fullName>
        <ecNumber evidence="4">4.3.1.1</ecNumber>
    </submittedName>
</protein>
<dbReference type="SUPFAM" id="SSF48557">
    <property type="entry name" value="L-aspartase-like"/>
    <property type="match status" value="1"/>
</dbReference>
<dbReference type="RefSeq" id="WP_202654270.1">
    <property type="nucleotide sequence ID" value="NZ_JAESWB010000168.1"/>
</dbReference>
<evidence type="ECO:0000256" key="1">
    <source>
        <dbReference type="ARBA" id="ARBA00023239"/>
    </source>
</evidence>
<dbReference type="Gene3D" id="1.20.200.10">
    <property type="entry name" value="Fumarase/aspartase (Central domain)"/>
    <property type="match status" value="1"/>
</dbReference>
<comment type="caution">
    <text evidence="4">The sequence shown here is derived from an EMBL/GenBank/DDBJ whole genome shotgun (WGS) entry which is preliminary data.</text>
</comment>
<dbReference type="InterPro" id="IPR018951">
    <property type="entry name" value="Fumarase_C_C"/>
</dbReference>
<feature type="domain" description="Fumarate lyase N-terminal" evidence="2">
    <location>
        <begin position="13"/>
        <end position="339"/>
    </location>
</feature>
<keyword evidence="5" id="KW-1185">Reference proteome</keyword>
<proteinExistence type="predicted"/>
<dbReference type="InterPro" id="IPR024083">
    <property type="entry name" value="Fumarase/histidase_N"/>
</dbReference>
<dbReference type="CDD" id="cd01596">
    <property type="entry name" value="Aspartase_like"/>
    <property type="match status" value="1"/>
</dbReference>
<evidence type="ECO:0000259" key="2">
    <source>
        <dbReference type="Pfam" id="PF00206"/>
    </source>
</evidence>
<dbReference type="EC" id="4.3.1.1" evidence="4"/>
<organism evidence="4 5">
    <name type="scientific">Neobacillus paridis</name>
    <dbReference type="NCBI Taxonomy" id="2803862"/>
    <lineage>
        <taxon>Bacteria</taxon>
        <taxon>Bacillati</taxon>
        <taxon>Bacillota</taxon>
        <taxon>Bacilli</taxon>
        <taxon>Bacillales</taxon>
        <taxon>Bacillaceae</taxon>
        <taxon>Neobacillus</taxon>
    </lineage>
</organism>
<dbReference type="GO" id="GO:0008797">
    <property type="term" value="F:aspartate ammonia-lyase activity"/>
    <property type="evidence" value="ECO:0007669"/>
    <property type="project" value="UniProtKB-EC"/>
</dbReference>
<dbReference type="PANTHER" id="PTHR42696:SF2">
    <property type="entry name" value="ASPARTATE AMMONIA-LYASE"/>
    <property type="match status" value="1"/>
</dbReference>
<dbReference type="InterPro" id="IPR000362">
    <property type="entry name" value="Fumarate_lyase_fam"/>
</dbReference>
<dbReference type="InterPro" id="IPR022761">
    <property type="entry name" value="Fumarate_lyase_N"/>
</dbReference>
<dbReference type="Pfam" id="PF00206">
    <property type="entry name" value="Lyase_1"/>
    <property type="match status" value="1"/>
</dbReference>
<evidence type="ECO:0000259" key="3">
    <source>
        <dbReference type="Pfam" id="PF10415"/>
    </source>
</evidence>
<dbReference type="PANTHER" id="PTHR42696">
    <property type="entry name" value="ASPARTATE AMMONIA-LYASE"/>
    <property type="match status" value="1"/>
</dbReference>
<keyword evidence="1 4" id="KW-0456">Lyase</keyword>
<accession>A0ABS1TQM1</accession>
<dbReference type="EMBL" id="JAESWB010000168">
    <property type="protein sequence ID" value="MBL4953054.1"/>
    <property type="molecule type" value="Genomic_DNA"/>
</dbReference>
<dbReference type="InterPro" id="IPR008948">
    <property type="entry name" value="L-Aspartase-like"/>
</dbReference>
<evidence type="ECO:0000313" key="4">
    <source>
        <dbReference type="EMBL" id="MBL4953054.1"/>
    </source>
</evidence>
<dbReference type="InterPro" id="IPR051546">
    <property type="entry name" value="Aspartate_Ammonia-Lyase"/>
</dbReference>
<dbReference type="InterPro" id="IPR020557">
    <property type="entry name" value="Fumarate_lyase_CS"/>
</dbReference>
<sequence>MRKEKDSLGEMVLEDERYYGIQTERARTNFPVSGINESAYPKVIHAVACIKKAAAMANHQIGRLDAETAKAIGRAAEEILEGKMDDQFPVDIFQGGGGTSLNMNVNEVIANRANEWLTGEKGYTSVHPNTHANMAQSTNDVIPSAIHIACYDYIEDLIPILEQLERILERKIKEFEHVVKIGRTCLQDAVPITLGQEFSGYKGFVERNILELREVQKHCLSLPLGGTAIGTGIGVYPGYVEAVYEHLSSITGVPFHQDRNLFDGMQNGDFYLKVSAALRGLASGLSKMASDLRLLSSGPRAGLSEISLPAVQPGSSIMPGKINPVIPEMVMQICFQVYGNDTAIMLAADRGELDLNVWEPLIIKNLSESFEWLTNGIRIFIEKCIKDIKANEKICEENARSSLALSTVIAALFGYEKASGLAKEAYIKGSTIKEIAVEKGILSEQEAHLLLDPFVLTEPEKSSPLFTDYLVEHRMEK</sequence>
<dbReference type="Gene3D" id="1.10.275.10">
    <property type="entry name" value="Fumarase/aspartase (N-terminal domain)"/>
    <property type="match status" value="1"/>
</dbReference>
<name>A0ABS1TQM1_9BACI</name>
<dbReference type="Pfam" id="PF10415">
    <property type="entry name" value="FumaraseC_C"/>
    <property type="match status" value="1"/>
</dbReference>